<feature type="compositionally biased region" description="Polar residues" evidence="1">
    <location>
        <begin position="110"/>
        <end position="121"/>
    </location>
</feature>
<feature type="compositionally biased region" description="Gly residues" evidence="1">
    <location>
        <begin position="157"/>
        <end position="186"/>
    </location>
</feature>
<dbReference type="EMBL" id="JAVRRJ010000009">
    <property type="protein sequence ID" value="KAK5081582.1"/>
    <property type="molecule type" value="Genomic_DNA"/>
</dbReference>
<feature type="compositionally biased region" description="Polar residues" evidence="1">
    <location>
        <begin position="80"/>
        <end position="100"/>
    </location>
</feature>
<evidence type="ECO:0000313" key="3">
    <source>
        <dbReference type="Proteomes" id="UP001309876"/>
    </source>
</evidence>
<reference evidence="2 3" key="1">
    <citation type="submission" date="2023-08" db="EMBL/GenBank/DDBJ databases">
        <title>Black Yeasts Isolated from many extreme environments.</title>
        <authorList>
            <person name="Coleine C."/>
            <person name="Stajich J.E."/>
            <person name="Selbmann L."/>
        </authorList>
    </citation>
    <scope>NUCLEOTIDE SEQUENCE [LARGE SCALE GENOMIC DNA]</scope>
    <source>
        <strain evidence="2 3">CCFEE 5910</strain>
    </source>
</reference>
<evidence type="ECO:0000313" key="2">
    <source>
        <dbReference type="EMBL" id="KAK5081582.1"/>
    </source>
</evidence>
<name>A0AAN7YDE1_9EURO</name>
<comment type="caution">
    <text evidence="2">The sequence shown here is derived from an EMBL/GenBank/DDBJ whole genome shotgun (WGS) entry which is preliminary data.</text>
</comment>
<keyword evidence="3" id="KW-1185">Reference proteome</keyword>
<feature type="compositionally biased region" description="Basic and acidic residues" evidence="1">
    <location>
        <begin position="69"/>
        <end position="79"/>
    </location>
</feature>
<organism evidence="2 3">
    <name type="scientific">Lithohypha guttulata</name>
    <dbReference type="NCBI Taxonomy" id="1690604"/>
    <lineage>
        <taxon>Eukaryota</taxon>
        <taxon>Fungi</taxon>
        <taxon>Dikarya</taxon>
        <taxon>Ascomycota</taxon>
        <taxon>Pezizomycotina</taxon>
        <taxon>Eurotiomycetes</taxon>
        <taxon>Chaetothyriomycetidae</taxon>
        <taxon>Chaetothyriales</taxon>
        <taxon>Trichomeriaceae</taxon>
        <taxon>Lithohypha</taxon>
    </lineage>
</organism>
<proteinExistence type="predicted"/>
<feature type="region of interest" description="Disordered" evidence="1">
    <location>
        <begin position="57"/>
        <end position="206"/>
    </location>
</feature>
<gene>
    <name evidence="2" type="ORF">LTR05_007713</name>
</gene>
<protein>
    <submittedName>
        <fullName evidence="2">Uncharacterized protein</fullName>
    </submittedName>
</protein>
<sequence length="206" mass="21375">MGLQTRLGNLVRTPRHLHFDPIGPFGKDRVALDANAKDECVKREKSLAAEAQLRPLVGAAGQSDKLKHKTTEVGDKESITKPSSENTHIGTNINSGSCNTRPDDRRSDNPDINNSAPNNLGSDRPDHKESDSESEPNVAGGGSSTAQKTPRKTTTRGTGGRGGRGGRGGGGSGRGEGGGGPGGGDGAQHRRASLNKGPWKAQATDI</sequence>
<evidence type="ECO:0000256" key="1">
    <source>
        <dbReference type="SAM" id="MobiDB-lite"/>
    </source>
</evidence>
<accession>A0AAN7YDE1</accession>
<dbReference type="Proteomes" id="UP001309876">
    <property type="component" value="Unassembled WGS sequence"/>
</dbReference>
<dbReference type="AlphaFoldDB" id="A0AAN7YDE1"/>